<sequence length="330" mass="36728">MKQKADHYLAILEKGILRLRLVDSSPARISQLDLLSLDHHELVRRTGINLLQLKDYIASLIESLQPKSQTALQLHQSTGFVSSGNEKIDELLGGGIRIGEITEFTGEAASGKSTLAVTTLLTVQSTASPESIYVSTESGLSTTRIYQIAKRLGIPSSNPGDKIHCILCPDLEVQDHIIRYQLPVLLSRQKIGLIVLDSVTANYRIEYTERSKMSQRSRELEILADTLRRYAQEYKLAVVVTNQVADKIGTEDDDIWSLDYQNRWLTGQTGKVPALGFVWSNCIDCRIVLSRYEEERLLNMVLCNRTAGGSIKIRIEEGGVVDGDEEEAAV</sequence>
<evidence type="ECO:0000313" key="8">
    <source>
        <dbReference type="EMBL" id="OLL26060.1"/>
    </source>
</evidence>
<keyword evidence="6" id="KW-0539">Nucleus</keyword>
<dbReference type="Proteomes" id="UP000186594">
    <property type="component" value="Unassembled WGS sequence"/>
</dbReference>
<keyword evidence="5" id="KW-0234">DNA repair</keyword>
<accession>A0A1U7LTR5</accession>
<evidence type="ECO:0000256" key="1">
    <source>
        <dbReference type="ARBA" id="ARBA00004123"/>
    </source>
</evidence>
<name>A0A1U7LTR5_NEOID</name>
<evidence type="ECO:0000256" key="4">
    <source>
        <dbReference type="ARBA" id="ARBA00022840"/>
    </source>
</evidence>
<protein>
    <submittedName>
        <fullName evidence="8">DNA repair protein rhp57</fullName>
    </submittedName>
</protein>
<dbReference type="GO" id="GO:0000150">
    <property type="term" value="F:DNA strand exchange activity"/>
    <property type="evidence" value="ECO:0007669"/>
    <property type="project" value="TreeGrafter"/>
</dbReference>
<reference evidence="8 9" key="1">
    <citation type="submission" date="2016-04" db="EMBL/GenBank/DDBJ databases">
        <title>Evolutionary innovation and constraint leading to complex multicellularity in the Ascomycota.</title>
        <authorList>
            <person name="Cisse O."/>
            <person name="Nguyen A."/>
            <person name="Hewitt D.A."/>
            <person name="Jedd G."/>
            <person name="Stajich J.E."/>
        </authorList>
    </citation>
    <scope>NUCLEOTIDE SEQUENCE [LARGE SCALE GENOMIC DNA]</scope>
    <source>
        <strain evidence="8 9">DAH-3</strain>
    </source>
</reference>
<dbReference type="GO" id="GO:0000730">
    <property type="term" value="P:DNA recombinase assembly"/>
    <property type="evidence" value="ECO:0007669"/>
    <property type="project" value="EnsemblFungi"/>
</dbReference>
<dbReference type="STRING" id="1198029.A0A1U7LTR5"/>
<organism evidence="8 9">
    <name type="scientific">Neolecta irregularis (strain DAH-3)</name>
    <dbReference type="NCBI Taxonomy" id="1198029"/>
    <lineage>
        <taxon>Eukaryota</taxon>
        <taxon>Fungi</taxon>
        <taxon>Dikarya</taxon>
        <taxon>Ascomycota</taxon>
        <taxon>Taphrinomycotina</taxon>
        <taxon>Neolectales</taxon>
        <taxon>Neolectaceae</taxon>
        <taxon>Neolecta</taxon>
    </lineage>
</organism>
<dbReference type="GO" id="GO:0042148">
    <property type="term" value="P:DNA strand invasion"/>
    <property type="evidence" value="ECO:0007669"/>
    <property type="project" value="TreeGrafter"/>
</dbReference>
<comment type="caution">
    <text evidence="8">The sequence shown here is derived from an EMBL/GenBank/DDBJ whole genome shotgun (WGS) entry which is preliminary data.</text>
</comment>
<evidence type="ECO:0000256" key="6">
    <source>
        <dbReference type="ARBA" id="ARBA00023242"/>
    </source>
</evidence>
<dbReference type="SUPFAM" id="SSF52540">
    <property type="entry name" value="P-loop containing nucleoside triphosphate hydrolases"/>
    <property type="match status" value="1"/>
</dbReference>
<dbReference type="PANTHER" id="PTHR22942">
    <property type="entry name" value="RECA/RAD51/RADA DNA STRAND-PAIRING FAMILY MEMBER"/>
    <property type="match status" value="1"/>
</dbReference>
<dbReference type="GO" id="GO:0006312">
    <property type="term" value="P:mitotic recombination"/>
    <property type="evidence" value="ECO:0007669"/>
    <property type="project" value="TreeGrafter"/>
</dbReference>
<evidence type="ECO:0000256" key="5">
    <source>
        <dbReference type="ARBA" id="ARBA00023204"/>
    </source>
</evidence>
<dbReference type="Gene3D" id="3.40.50.300">
    <property type="entry name" value="P-loop containing nucleotide triphosphate hydrolases"/>
    <property type="match status" value="1"/>
</dbReference>
<dbReference type="GO" id="GO:0035861">
    <property type="term" value="C:site of double-strand break"/>
    <property type="evidence" value="ECO:0007669"/>
    <property type="project" value="EnsemblFungi"/>
</dbReference>
<dbReference type="EMBL" id="LXFE01000246">
    <property type="protein sequence ID" value="OLL26060.1"/>
    <property type="molecule type" value="Genomic_DNA"/>
</dbReference>
<dbReference type="InterPro" id="IPR027417">
    <property type="entry name" value="P-loop_NTPase"/>
</dbReference>
<keyword evidence="3" id="KW-0227">DNA damage</keyword>
<dbReference type="GO" id="GO:0003697">
    <property type="term" value="F:single-stranded DNA binding"/>
    <property type="evidence" value="ECO:0007669"/>
    <property type="project" value="TreeGrafter"/>
</dbReference>
<dbReference type="CDD" id="cd19491">
    <property type="entry name" value="XRCC3"/>
    <property type="match status" value="1"/>
</dbReference>
<dbReference type="PROSITE" id="PS50162">
    <property type="entry name" value="RECA_2"/>
    <property type="match status" value="1"/>
</dbReference>
<keyword evidence="2" id="KW-0547">Nucleotide-binding</keyword>
<dbReference type="InterPro" id="IPR020588">
    <property type="entry name" value="RecA_ATP-bd"/>
</dbReference>
<dbReference type="GO" id="GO:0007533">
    <property type="term" value="P:mating type switching"/>
    <property type="evidence" value="ECO:0007669"/>
    <property type="project" value="EnsemblFungi"/>
</dbReference>
<dbReference type="PANTHER" id="PTHR22942:SF66">
    <property type="entry name" value="RE19845P"/>
    <property type="match status" value="1"/>
</dbReference>
<feature type="domain" description="RecA family profile 1" evidence="7">
    <location>
        <begin position="77"/>
        <end position="244"/>
    </location>
</feature>
<dbReference type="Pfam" id="PF08423">
    <property type="entry name" value="Rad51"/>
    <property type="match status" value="1"/>
</dbReference>
<dbReference type="OMA" id="WANQVTV"/>
<keyword evidence="4" id="KW-0067">ATP-binding</keyword>
<evidence type="ECO:0000256" key="2">
    <source>
        <dbReference type="ARBA" id="ARBA00022741"/>
    </source>
</evidence>
<dbReference type="OrthoDB" id="1861185at2759"/>
<dbReference type="GO" id="GO:0003690">
    <property type="term" value="F:double-stranded DNA binding"/>
    <property type="evidence" value="ECO:0007669"/>
    <property type="project" value="TreeGrafter"/>
</dbReference>
<dbReference type="InterPro" id="IPR047348">
    <property type="entry name" value="XRCC3-like_C"/>
</dbReference>
<keyword evidence="9" id="KW-1185">Reference proteome</keyword>
<dbReference type="GO" id="GO:0005634">
    <property type="term" value="C:nucleus"/>
    <property type="evidence" value="ECO:0007669"/>
    <property type="project" value="UniProtKB-SubCell"/>
</dbReference>
<evidence type="ECO:0000313" key="9">
    <source>
        <dbReference type="Proteomes" id="UP000186594"/>
    </source>
</evidence>
<dbReference type="InterPro" id="IPR013632">
    <property type="entry name" value="Rad51_C"/>
</dbReference>
<dbReference type="AlphaFoldDB" id="A0A1U7LTR5"/>
<dbReference type="InterPro" id="IPR016467">
    <property type="entry name" value="DNA_recomb/repair_RecA-like"/>
</dbReference>
<gene>
    <name evidence="8" type="ORF">NEOLI_002287</name>
</gene>
<evidence type="ECO:0000259" key="7">
    <source>
        <dbReference type="PROSITE" id="PS50162"/>
    </source>
</evidence>
<comment type="subcellular location">
    <subcellularLocation>
        <location evidence="1">Nucleus</location>
    </subcellularLocation>
</comment>
<dbReference type="GO" id="GO:0007131">
    <property type="term" value="P:reciprocal meiotic recombination"/>
    <property type="evidence" value="ECO:0007669"/>
    <property type="project" value="EnsemblFungi"/>
</dbReference>
<dbReference type="GO" id="GO:0140664">
    <property type="term" value="F:ATP-dependent DNA damage sensor activity"/>
    <property type="evidence" value="ECO:0007669"/>
    <property type="project" value="InterPro"/>
</dbReference>
<dbReference type="GO" id="GO:0005524">
    <property type="term" value="F:ATP binding"/>
    <property type="evidence" value="ECO:0007669"/>
    <property type="project" value="UniProtKB-KW"/>
</dbReference>
<dbReference type="PIRSF" id="PIRSF005856">
    <property type="entry name" value="Rad51"/>
    <property type="match status" value="1"/>
</dbReference>
<evidence type="ECO:0000256" key="3">
    <source>
        <dbReference type="ARBA" id="ARBA00022763"/>
    </source>
</evidence>
<proteinExistence type="predicted"/>